<protein>
    <submittedName>
        <fullName evidence="2">Uncharacterized protein</fullName>
    </submittedName>
</protein>
<proteinExistence type="predicted"/>
<evidence type="ECO:0000313" key="2">
    <source>
        <dbReference type="EMBL" id="ETO08773.1"/>
    </source>
</evidence>
<evidence type="ECO:0000256" key="1">
    <source>
        <dbReference type="SAM" id="MobiDB-lite"/>
    </source>
</evidence>
<keyword evidence="3" id="KW-1185">Reference proteome</keyword>
<evidence type="ECO:0000313" key="3">
    <source>
        <dbReference type="Proteomes" id="UP000023152"/>
    </source>
</evidence>
<comment type="caution">
    <text evidence="2">The sequence shown here is derived from an EMBL/GenBank/DDBJ whole genome shotgun (WGS) entry which is preliminary data.</text>
</comment>
<gene>
    <name evidence="2" type="ORF">RFI_28614</name>
</gene>
<feature type="compositionally biased region" description="Basic and acidic residues" evidence="1">
    <location>
        <begin position="123"/>
        <end position="145"/>
    </location>
</feature>
<dbReference type="Proteomes" id="UP000023152">
    <property type="component" value="Unassembled WGS sequence"/>
</dbReference>
<sequence length="224" mass="25442">MEKRTRYEQHFLEYLFLWTSKKKTTADHPLFIATPQSKDTNADNEVLRELDACHNNEIPYMLVQEKKKGEGKRKNKIDQIKRRGKKNIHECIYKIKIKRVKEVLKAKEKASTPVPEAATNESWNDKRTTKEAGETNEEKVEETKEGGVGVEVGVEQQPGNSVNISDSDDNSNNNNDNNNSNNNNDNNNSNSNNNNNNNSNNNNNGNNNNNNNNNNISNKITLAL</sequence>
<dbReference type="EMBL" id="ASPP01024707">
    <property type="protein sequence ID" value="ETO08773.1"/>
    <property type="molecule type" value="Genomic_DNA"/>
</dbReference>
<accession>X6M452</accession>
<feature type="region of interest" description="Disordered" evidence="1">
    <location>
        <begin position="106"/>
        <end position="224"/>
    </location>
</feature>
<dbReference type="AlphaFoldDB" id="X6M452"/>
<feature type="non-terminal residue" evidence="2">
    <location>
        <position position="224"/>
    </location>
</feature>
<organism evidence="2 3">
    <name type="scientific">Reticulomyxa filosa</name>
    <dbReference type="NCBI Taxonomy" id="46433"/>
    <lineage>
        <taxon>Eukaryota</taxon>
        <taxon>Sar</taxon>
        <taxon>Rhizaria</taxon>
        <taxon>Retaria</taxon>
        <taxon>Foraminifera</taxon>
        <taxon>Monothalamids</taxon>
        <taxon>Reticulomyxidae</taxon>
        <taxon>Reticulomyxa</taxon>
    </lineage>
</organism>
<reference evidence="2 3" key="1">
    <citation type="journal article" date="2013" name="Curr. Biol.">
        <title>The Genome of the Foraminiferan Reticulomyxa filosa.</title>
        <authorList>
            <person name="Glockner G."/>
            <person name="Hulsmann N."/>
            <person name="Schleicher M."/>
            <person name="Noegel A.A."/>
            <person name="Eichinger L."/>
            <person name="Gallinger C."/>
            <person name="Pawlowski J."/>
            <person name="Sierra R."/>
            <person name="Euteneuer U."/>
            <person name="Pillet L."/>
            <person name="Moustafa A."/>
            <person name="Platzer M."/>
            <person name="Groth M."/>
            <person name="Szafranski K."/>
            <person name="Schliwa M."/>
        </authorList>
    </citation>
    <scope>NUCLEOTIDE SEQUENCE [LARGE SCALE GENOMIC DNA]</scope>
</reference>
<name>X6M452_RETFI</name>
<feature type="compositionally biased region" description="Low complexity" evidence="1">
    <location>
        <begin position="151"/>
        <end position="218"/>
    </location>
</feature>